<organism evidence="1 2">
    <name type="scientific">Sphaerodactylus townsendi</name>
    <dbReference type="NCBI Taxonomy" id="933632"/>
    <lineage>
        <taxon>Eukaryota</taxon>
        <taxon>Metazoa</taxon>
        <taxon>Chordata</taxon>
        <taxon>Craniata</taxon>
        <taxon>Vertebrata</taxon>
        <taxon>Euteleostomi</taxon>
        <taxon>Lepidosauria</taxon>
        <taxon>Squamata</taxon>
        <taxon>Bifurcata</taxon>
        <taxon>Gekkota</taxon>
        <taxon>Sphaerodactylidae</taxon>
        <taxon>Sphaerodactylus</taxon>
    </lineage>
</organism>
<comment type="caution">
    <text evidence="1">The sequence shown here is derived from an EMBL/GenBank/DDBJ whole genome shotgun (WGS) entry which is preliminary data.</text>
</comment>
<dbReference type="Proteomes" id="UP000827872">
    <property type="component" value="Linkage Group LG04"/>
</dbReference>
<reference evidence="1" key="1">
    <citation type="submission" date="2021-08" db="EMBL/GenBank/DDBJ databases">
        <title>The first chromosome-level gecko genome reveals the dynamic sex chromosomes of Neotropical dwarf geckos (Sphaerodactylidae: Sphaerodactylus).</title>
        <authorList>
            <person name="Pinto B.J."/>
            <person name="Keating S.E."/>
            <person name="Gamble T."/>
        </authorList>
    </citation>
    <scope>NUCLEOTIDE SEQUENCE</scope>
    <source>
        <strain evidence="1">TG3544</strain>
    </source>
</reference>
<gene>
    <name evidence="1" type="ORF">K3G42_030214</name>
</gene>
<keyword evidence="2" id="KW-1185">Reference proteome</keyword>
<sequence>MKRPEPDARRHRARWVGALLGDRRAPRTASFHGAPEVPACQGRVFAPAQMDCRSQDLQSRGLCLSKTWTFEVAQDSARACSLDWKLARPKGDQPEPPASVVKK</sequence>
<dbReference type="EMBL" id="CM037617">
    <property type="protein sequence ID" value="KAH8005537.1"/>
    <property type="molecule type" value="Genomic_DNA"/>
</dbReference>
<evidence type="ECO:0000313" key="2">
    <source>
        <dbReference type="Proteomes" id="UP000827872"/>
    </source>
</evidence>
<protein>
    <submittedName>
        <fullName evidence="1">Uncharacterized protein</fullName>
    </submittedName>
</protein>
<name>A0ACB8FJM1_9SAUR</name>
<proteinExistence type="predicted"/>
<accession>A0ACB8FJM1</accession>
<evidence type="ECO:0000313" key="1">
    <source>
        <dbReference type="EMBL" id="KAH8005537.1"/>
    </source>
</evidence>